<protein>
    <recommendedName>
        <fullName evidence="1">Knr4/Smi1-like domain-containing protein</fullName>
    </recommendedName>
</protein>
<evidence type="ECO:0000313" key="3">
    <source>
        <dbReference type="Proteomes" id="UP000184510"/>
    </source>
</evidence>
<organism evidence="2 3">
    <name type="scientific">Rubritalea squalenifaciens DSM 18772</name>
    <dbReference type="NCBI Taxonomy" id="1123071"/>
    <lineage>
        <taxon>Bacteria</taxon>
        <taxon>Pseudomonadati</taxon>
        <taxon>Verrucomicrobiota</taxon>
        <taxon>Verrucomicrobiia</taxon>
        <taxon>Verrucomicrobiales</taxon>
        <taxon>Rubritaleaceae</taxon>
        <taxon>Rubritalea</taxon>
    </lineage>
</organism>
<keyword evidence="3" id="KW-1185">Reference proteome</keyword>
<gene>
    <name evidence="2" type="ORF">SAMN02745181_0498</name>
</gene>
<evidence type="ECO:0000259" key="1">
    <source>
        <dbReference type="Pfam" id="PF09346"/>
    </source>
</evidence>
<dbReference type="SUPFAM" id="SSF160631">
    <property type="entry name" value="SMI1/KNR4-like"/>
    <property type="match status" value="1"/>
</dbReference>
<dbReference type="OrthoDB" id="9805586at2"/>
<dbReference type="RefSeq" id="WP_143157913.1">
    <property type="nucleotide sequence ID" value="NZ_FQYR01000002.1"/>
</dbReference>
<dbReference type="AlphaFoldDB" id="A0A1M6CKN5"/>
<dbReference type="Proteomes" id="UP000184510">
    <property type="component" value="Unassembled WGS sequence"/>
</dbReference>
<proteinExistence type="predicted"/>
<evidence type="ECO:0000313" key="2">
    <source>
        <dbReference type="EMBL" id="SHI61278.1"/>
    </source>
</evidence>
<dbReference type="EMBL" id="FQYR01000002">
    <property type="protein sequence ID" value="SHI61278.1"/>
    <property type="molecule type" value="Genomic_DNA"/>
</dbReference>
<name>A0A1M6CKN5_9BACT</name>
<feature type="domain" description="Knr4/Smi1-like" evidence="1">
    <location>
        <begin position="31"/>
        <end position="160"/>
    </location>
</feature>
<dbReference type="InterPro" id="IPR018958">
    <property type="entry name" value="Knr4/Smi1-like_dom"/>
</dbReference>
<dbReference type="Pfam" id="PF09346">
    <property type="entry name" value="SMI1_KNR4"/>
    <property type="match status" value="1"/>
</dbReference>
<dbReference type="Gene3D" id="3.40.1580.10">
    <property type="entry name" value="SMI1/KNR4-like"/>
    <property type="match status" value="1"/>
</dbReference>
<dbReference type="InParanoid" id="A0A1M6CKN5"/>
<dbReference type="InterPro" id="IPR037883">
    <property type="entry name" value="Knr4/Smi1-like_sf"/>
</dbReference>
<reference evidence="2 3" key="1">
    <citation type="submission" date="2016-11" db="EMBL/GenBank/DDBJ databases">
        <authorList>
            <person name="Jaros S."/>
            <person name="Januszkiewicz K."/>
            <person name="Wedrychowicz H."/>
        </authorList>
    </citation>
    <scope>NUCLEOTIDE SEQUENCE [LARGE SCALE GENOMIC DNA]</scope>
    <source>
        <strain evidence="2 3">DSM 18772</strain>
    </source>
</reference>
<accession>A0A1M6CKN5</accession>
<sequence>MFVTKDQTEEIINLIWDREQYCLVAAGDSAPSKKELKEFASGYGVKLPSEYLAHASNSWGGLYLEVREEFWPRHKAGDVGPFWSFLYGVFVHAYSSEAPEWMQMRPAADEFKEMGHRVIPFLKVIGDADVYCFDKSGHIQRWFHEEDTFEPYDGSFFDLLRYEFLELEDRRKQKLGEQGAAPKP</sequence>